<protein>
    <submittedName>
        <fullName evidence="4">NADH:flavin oxidoreductase</fullName>
    </submittedName>
</protein>
<dbReference type="PANTHER" id="PTHR43656:SF2">
    <property type="entry name" value="BINDING OXIDOREDUCTASE, PUTATIVE (AFU_ORTHOLOGUE AFUA_2G08260)-RELATED"/>
    <property type="match status" value="1"/>
</dbReference>
<proteinExistence type="predicted"/>
<dbReference type="OrthoDB" id="8523426at2"/>
<evidence type="ECO:0000256" key="1">
    <source>
        <dbReference type="ARBA" id="ARBA00022630"/>
    </source>
</evidence>
<evidence type="ECO:0000259" key="3">
    <source>
        <dbReference type="Pfam" id="PF00724"/>
    </source>
</evidence>
<organism evidence="4 5">
    <name type="scientific">Marilutibacter aestuarii</name>
    <dbReference type="NCBI Taxonomy" id="1706195"/>
    <lineage>
        <taxon>Bacteria</taxon>
        <taxon>Pseudomonadati</taxon>
        <taxon>Pseudomonadota</taxon>
        <taxon>Gammaproteobacteria</taxon>
        <taxon>Lysobacterales</taxon>
        <taxon>Lysobacteraceae</taxon>
        <taxon>Marilutibacter</taxon>
    </lineage>
</organism>
<dbReference type="InterPro" id="IPR051799">
    <property type="entry name" value="NADH_flavin_oxidoreductase"/>
</dbReference>
<reference evidence="4 5" key="1">
    <citation type="submission" date="2019-06" db="EMBL/GenBank/DDBJ databases">
        <title>Lysobacter alkalisoli sp. nov. isolated from saline soil.</title>
        <authorList>
            <person name="Sun J.-Q."/>
            <person name="Xu L."/>
        </authorList>
    </citation>
    <scope>NUCLEOTIDE SEQUENCE [LARGE SCALE GENOMIC DNA]</scope>
    <source>
        <strain evidence="4 5">JCM 31130</strain>
    </source>
</reference>
<dbReference type="AlphaFoldDB" id="A0A507ZU27"/>
<evidence type="ECO:0000313" key="4">
    <source>
        <dbReference type="EMBL" id="TQD39248.1"/>
    </source>
</evidence>
<evidence type="ECO:0000313" key="5">
    <source>
        <dbReference type="Proteomes" id="UP000318212"/>
    </source>
</evidence>
<sequence length="383" mass="40795">MNADPLSLPGTPSADALLAPHALGRLTLRNRLAVAPMTRVTATSDGFPSGTMARYYEGFAKGGFGLVISEGLYTDTAFAQGYLNQPGLAEDAQARAWAPITAAVRANGARMAAQLMHAGALRQGNRFRDHAVAPSALKPKGKQMAFYHGQGAYALPREITGEEIEDAIAGFAHSARRAVEIAGFDAVEIHGANGYLLDQFLTAGTNARTDHWGGRMSERVRLLVTVVQRVKEAVAGKAPVGIRISQGKVNDFHAKWSGGERDAEVVFSALADAGIDFLHVTEFQAWQPAFEGRGATLAELARRHAPAVPLIVNGGLHDIERARDVLDRGADLVAMGRGALANPDMPRLLERGMPLREFDSTILGPIADIKPSELALRARAASA</sequence>
<dbReference type="GO" id="GO:0010181">
    <property type="term" value="F:FMN binding"/>
    <property type="evidence" value="ECO:0007669"/>
    <property type="project" value="InterPro"/>
</dbReference>
<gene>
    <name evidence="4" type="ORF">FKV25_15605</name>
</gene>
<comment type="caution">
    <text evidence="4">The sequence shown here is derived from an EMBL/GenBank/DDBJ whole genome shotgun (WGS) entry which is preliminary data.</text>
</comment>
<dbReference type="PANTHER" id="PTHR43656">
    <property type="entry name" value="BINDING OXIDOREDUCTASE, PUTATIVE (AFU_ORTHOLOGUE AFUA_2G08260)-RELATED"/>
    <property type="match status" value="1"/>
</dbReference>
<feature type="domain" description="NADH:flavin oxidoreductase/NADH oxidase N-terminal" evidence="3">
    <location>
        <begin position="17"/>
        <end position="355"/>
    </location>
</feature>
<dbReference type="RefSeq" id="WP_141519708.1">
    <property type="nucleotide sequence ID" value="NZ_VICE01000149.1"/>
</dbReference>
<dbReference type="EMBL" id="VICE01000149">
    <property type="protein sequence ID" value="TQD39248.1"/>
    <property type="molecule type" value="Genomic_DNA"/>
</dbReference>
<accession>A0A507ZU27</accession>
<dbReference type="SUPFAM" id="SSF51395">
    <property type="entry name" value="FMN-linked oxidoreductases"/>
    <property type="match status" value="1"/>
</dbReference>
<name>A0A507ZU27_9GAMM</name>
<dbReference type="GO" id="GO:0016491">
    <property type="term" value="F:oxidoreductase activity"/>
    <property type="evidence" value="ECO:0007669"/>
    <property type="project" value="UniProtKB-KW"/>
</dbReference>
<dbReference type="InterPro" id="IPR013785">
    <property type="entry name" value="Aldolase_TIM"/>
</dbReference>
<dbReference type="CDD" id="cd02803">
    <property type="entry name" value="OYE_like_FMN_family"/>
    <property type="match status" value="1"/>
</dbReference>
<keyword evidence="1" id="KW-0285">Flavoprotein</keyword>
<dbReference type="Gene3D" id="3.20.20.70">
    <property type="entry name" value="Aldolase class I"/>
    <property type="match status" value="1"/>
</dbReference>
<dbReference type="Proteomes" id="UP000318212">
    <property type="component" value="Unassembled WGS sequence"/>
</dbReference>
<evidence type="ECO:0000256" key="2">
    <source>
        <dbReference type="ARBA" id="ARBA00023002"/>
    </source>
</evidence>
<keyword evidence="2" id="KW-0560">Oxidoreductase</keyword>
<dbReference type="InterPro" id="IPR001155">
    <property type="entry name" value="OxRdtase_FMN_N"/>
</dbReference>
<dbReference type="Pfam" id="PF00724">
    <property type="entry name" value="Oxidored_FMN"/>
    <property type="match status" value="1"/>
</dbReference>
<keyword evidence="5" id="KW-1185">Reference proteome</keyword>